<protein>
    <recommendedName>
        <fullName evidence="5">DNA helicase</fullName>
        <ecNumber evidence="5">3.6.4.12</ecNumber>
    </recommendedName>
</protein>
<evidence type="ECO:0000256" key="4">
    <source>
        <dbReference type="ARBA" id="ARBA00008010"/>
    </source>
</evidence>
<dbReference type="GO" id="GO:0097373">
    <property type="term" value="C:MCM core complex"/>
    <property type="evidence" value="ECO:0007669"/>
    <property type="project" value="UniProtKB-ARBA"/>
</dbReference>
<dbReference type="FunFam" id="3.40.50.300:FF:000217">
    <property type="entry name" value="DNA helicase"/>
    <property type="match status" value="1"/>
</dbReference>
<keyword evidence="11" id="KW-0378">Hydrolase</keyword>
<sequence length="1851" mass="209919">MTIKDQDFVQVTPIKDMNQQVSPPNTMVKSKQKQMSLEFFGVKRKKENNDNEIIKKQKIEDKNTFNKDEIQFDNYENEDIENEESVDKEILALAIESDKEEENVDEIDQQEKLQFENKKDETINNEISIIKENNINNITKIKEDISKKKSLDNIFINNTGNETNSEIRSLKREQLRDQKKILKQADEEKKREAKQLKKIQDEKRRNEKKEKEEEERRLKREKIEAERDAKRAQKEAEKAEKQRRKEEEIRLREEKKKKEDDEKIKRKEELERKKEERLLEKQKIEEEKEQKRIEEETKKQKRSITNFFKVKSTSTPSPIKTNLNMNDFNSSNFEIKSDDLSKQSINNDFLQYFLPFHVKPNVKLANNINNHISSKWDDFIKSPTSFNIEEDSIIKDSICDENKSERAISVLQCLNSSSINEANRLFKNVPLKYLKFYENRKPAYLGTFSYTLIDIKEKDINLKLKPCVKITIDNNIIETLKTEIEESNPIINYDYDSDIGFGDDDGEDEDDDDEEGEDLGSADEEDDADEEMVSSDIEEFVETDAIEGNSNNEGKKRVMGPLIPVIRNVKEGINEGDEFGEYFTTLQWERMNENIKFPIDPYKDYWEDTNKKIEKKGSNIINNSTNTDPILNTQSIKMETTTTTATTTDNALDNITNISLSSSVAPMAVKKKVISNIEHLRILLEFVEKHKQLSLNTLAELAVKDDSHKGVLGEYSQNSSNCIMSSSPPVPSSPTRDEDISMERNEISNNIDVGNNTLNNDTSNTINNNANDENNQPAASSPAHVPSSPLFLPQSSSPAPPVLSSSDAANNTETRRSPHISSDILRSTAGLSRQRYQGRSDLNSTDGFLSPRRRTIFNEPRSGADSSPITNRLGSDLSSSTINRGLDSEGNGTPRRIIPSFSSSSFADSDGPLPQAPLVSDIGGNINSEINNNEGNNQYSDSNLDGEQLKVIWGTDVSIDEITDKFRNFIMTFKMNDRYTYDGNDDFIDPTGDRPYYVNILNILKDTGSTNLNLDVQNLMSVPSARSLARHMILYPQEVIPIMDQTVKDCIYSIVVDDPEYRETEETMALTRAIESKLYKVRPFNIGNKKGMRELNPEDIDKLVSIKGLVIRATPILPDMKTAFFKCNVCEHTVVIENDRGIIQEPRKCPSQQCNSTNSMQLIHNRSTFANKQIIKLQETPDIVPDGQTPHSVSLCVYDELVDSCRAGDRVEVCGIFKSSPVRVSARLRVVKSLFKTFLDVVHIKKVDKNRVGVDVSTVENELREQEEVDEIRKLSENEIEKIKDVSKRSDIYELLARSLAPSIFEMDDVKKGLLLQLFGGSNKDFKKGSRTRGDINILLCGDPSTSKSQILQYVHKIAPRGIYTSGKGSSAVGLTAYVTRDIETKQLVLESGALVLSDGGVCCIDEFDKMSDQTRSVLHEVMEQQTISIAKAGIITTLNARTSILASANPIESRYNPDLPVTKNIDLPPPLLSRFDLVFLILDKVDKKLDEQLAKHIANMYLEDHVVSATTEEILPVEFLTGYIQYAKDNIQPRLTEEARDELVSSYVQMRRAGEDSRGGGSEKRITATTRQLESLIRLSEAHAKLHLREIVLLEDVVEAVRLMKSAIKDYATDPLTGRIDMDLIQTGVSVEERRRKEELDKDVIKVLQNVGEINWPNLAEEIEKLRDGARVENNELGESVRRLEGDGKVIVFGQSHNRRVAINRHSVEDEDEEMQQGFRGTHSNCHLSRSKMFARQSIRTAALAAKAQPVSRRSASNLVALELSKTVYVKEGLAPPTVAEVTKVYECILKQANAFAKDPKVFAAVIAKNAEGYSKDQILRYICYFIQIVGFFSLGEIIGRRNVVGYAEH</sequence>
<feature type="compositionally biased region" description="Polar residues" evidence="21">
    <location>
        <begin position="864"/>
        <end position="883"/>
    </location>
</feature>
<evidence type="ECO:0000313" key="24">
    <source>
        <dbReference type="Proteomes" id="UP000697127"/>
    </source>
</evidence>
<dbReference type="Pfam" id="PF00493">
    <property type="entry name" value="MCM"/>
    <property type="match status" value="1"/>
</dbReference>
<dbReference type="GO" id="GO:0071162">
    <property type="term" value="C:CMG complex"/>
    <property type="evidence" value="ECO:0007669"/>
    <property type="project" value="UniProtKB-ARBA"/>
</dbReference>
<evidence type="ECO:0000256" key="2">
    <source>
        <dbReference type="ARBA" id="ARBA00004325"/>
    </source>
</evidence>
<feature type="compositionally biased region" description="Low complexity" evidence="21">
    <location>
        <begin position="894"/>
        <end position="906"/>
    </location>
</feature>
<feature type="compositionally biased region" description="Low complexity" evidence="21">
    <location>
        <begin position="755"/>
        <end position="806"/>
    </location>
</feature>
<keyword evidence="7" id="KW-0138">CF(0)</keyword>
<dbReference type="GO" id="GO:0006271">
    <property type="term" value="P:DNA strand elongation involved in DNA replication"/>
    <property type="evidence" value="ECO:0007669"/>
    <property type="project" value="UniProtKB-ARBA"/>
</dbReference>
<dbReference type="Gene3D" id="2.40.50.140">
    <property type="entry name" value="Nucleic acid-binding proteins"/>
    <property type="match status" value="1"/>
</dbReference>
<feature type="compositionally biased region" description="Low complexity" evidence="21">
    <location>
        <begin position="716"/>
        <end position="727"/>
    </location>
</feature>
<dbReference type="InterPro" id="IPR033762">
    <property type="entry name" value="MCM_OB"/>
</dbReference>
<evidence type="ECO:0000256" key="18">
    <source>
        <dbReference type="ARBA" id="ARBA00023242"/>
    </source>
</evidence>
<dbReference type="GO" id="GO:0031966">
    <property type="term" value="C:mitochondrial membrane"/>
    <property type="evidence" value="ECO:0007669"/>
    <property type="project" value="UniProtKB-SubCell"/>
</dbReference>
<dbReference type="GO" id="GO:0005656">
    <property type="term" value="C:nuclear pre-replicative complex"/>
    <property type="evidence" value="ECO:0007669"/>
    <property type="project" value="UniProtKB-ARBA"/>
</dbReference>
<dbReference type="PROSITE" id="PS50051">
    <property type="entry name" value="MCM_2"/>
    <property type="match status" value="1"/>
</dbReference>
<comment type="caution">
    <text evidence="23">The sequence shown here is derived from an EMBL/GenBank/DDBJ whole genome shotgun (WGS) entry which is preliminary data.</text>
</comment>
<keyword evidence="9 20" id="KW-0547">Nucleotide-binding</keyword>
<dbReference type="PANTHER" id="PTHR11630">
    <property type="entry name" value="DNA REPLICATION LICENSING FACTOR MCM FAMILY MEMBER"/>
    <property type="match status" value="1"/>
</dbReference>
<keyword evidence="17" id="KW-0472">Membrane</keyword>
<dbReference type="EC" id="3.6.4.12" evidence="5"/>
<dbReference type="PROSITE" id="PS00847">
    <property type="entry name" value="MCM_1"/>
    <property type="match status" value="1"/>
</dbReference>
<keyword evidence="12" id="KW-0347">Helicase</keyword>
<dbReference type="PANTHER" id="PTHR11630:SF66">
    <property type="entry name" value="DNA REPLICATION LICENSING FACTOR MCM4"/>
    <property type="match status" value="1"/>
</dbReference>
<dbReference type="InterPro" id="IPR027925">
    <property type="entry name" value="MCM_N"/>
</dbReference>
<keyword evidence="14" id="KW-0406">Ion transport</keyword>
<keyword evidence="18" id="KW-0539">Nucleus</keyword>
<evidence type="ECO:0000256" key="15">
    <source>
        <dbReference type="ARBA" id="ARBA00023125"/>
    </source>
</evidence>
<dbReference type="Pfam" id="PF17207">
    <property type="entry name" value="MCM_OB"/>
    <property type="match status" value="1"/>
</dbReference>
<feature type="region of interest" description="Disordered" evidence="21">
    <location>
        <begin position="494"/>
        <end position="534"/>
    </location>
</feature>
<keyword evidence="16" id="KW-0496">Mitochondrion</keyword>
<dbReference type="SUPFAM" id="SSF52540">
    <property type="entry name" value="P-loop containing nucleoside triphosphate hydrolases"/>
    <property type="match status" value="1"/>
</dbReference>
<keyword evidence="8" id="KW-0235">DNA replication</keyword>
<evidence type="ECO:0000256" key="13">
    <source>
        <dbReference type="ARBA" id="ARBA00022840"/>
    </source>
</evidence>
<evidence type="ECO:0000256" key="7">
    <source>
        <dbReference type="ARBA" id="ARBA00022547"/>
    </source>
</evidence>
<feature type="domain" description="MCM C-terminal AAA(+) ATPase" evidence="22">
    <location>
        <begin position="1292"/>
        <end position="1498"/>
    </location>
</feature>
<dbReference type="Pfam" id="PF04718">
    <property type="entry name" value="ATP-synt_G"/>
    <property type="match status" value="1"/>
</dbReference>
<dbReference type="GO" id="GO:0006267">
    <property type="term" value="P:pre-replicative complex assembly involved in nuclear cell cycle DNA replication"/>
    <property type="evidence" value="ECO:0007669"/>
    <property type="project" value="UniProtKB-ARBA"/>
</dbReference>
<evidence type="ECO:0000256" key="1">
    <source>
        <dbReference type="ARBA" id="ARBA00004123"/>
    </source>
</evidence>
<evidence type="ECO:0000256" key="17">
    <source>
        <dbReference type="ARBA" id="ARBA00023136"/>
    </source>
</evidence>
<dbReference type="GO" id="GO:0000727">
    <property type="term" value="P:double-strand break repair via break-induced replication"/>
    <property type="evidence" value="ECO:0007669"/>
    <property type="project" value="TreeGrafter"/>
</dbReference>
<dbReference type="PRINTS" id="PR01660">
    <property type="entry name" value="MCMPROTEIN4"/>
</dbReference>
<dbReference type="GO" id="GO:0003688">
    <property type="term" value="F:DNA replication origin binding"/>
    <property type="evidence" value="ECO:0007669"/>
    <property type="project" value="UniProtKB-ARBA"/>
</dbReference>
<dbReference type="Pfam" id="PF21128">
    <property type="entry name" value="WHD_MCM4"/>
    <property type="match status" value="1"/>
</dbReference>
<dbReference type="InterPro" id="IPR006808">
    <property type="entry name" value="ATP_synth_F0_gsu_mt"/>
</dbReference>
<evidence type="ECO:0000259" key="22">
    <source>
        <dbReference type="PROSITE" id="PS50051"/>
    </source>
</evidence>
<dbReference type="GO" id="GO:0003697">
    <property type="term" value="F:single-stranded DNA binding"/>
    <property type="evidence" value="ECO:0007669"/>
    <property type="project" value="TreeGrafter"/>
</dbReference>
<dbReference type="GO" id="GO:0042555">
    <property type="term" value="C:MCM complex"/>
    <property type="evidence" value="ECO:0007669"/>
    <property type="project" value="InterPro"/>
</dbReference>
<feature type="compositionally biased region" description="Low complexity" evidence="21">
    <location>
        <begin position="922"/>
        <end position="937"/>
    </location>
</feature>
<evidence type="ECO:0000256" key="16">
    <source>
        <dbReference type="ARBA" id="ARBA00023128"/>
    </source>
</evidence>
<feature type="region of interest" description="Disordered" evidence="21">
    <location>
        <begin position="184"/>
        <end position="263"/>
    </location>
</feature>
<dbReference type="GO" id="GO:0006279">
    <property type="term" value="P:premeiotic DNA replication"/>
    <property type="evidence" value="ECO:0007669"/>
    <property type="project" value="UniProtKB-ARBA"/>
</dbReference>
<dbReference type="GO" id="GO:0015986">
    <property type="term" value="P:proton motive force-driven ATP synthesis"/>
    <property type="evidence" value="ECO:0007669"/>
    <property type="project" value="InterPro"/>
</dbReference>
<keyword evidence="24" id="KW-1185">Reference proteome</keyword>
<dbReference type="GO" id="GO:1902975">
    <property type="term" value="P:mitotic DNA replication initiation"/>
    <property type="evidence" value="ECO:0007669"/>
    <property type="project" value="TreeGrafter"/>
</dbReference>
<evidence type="ECO:0000313" key="23">
    <source>
        <dbReference type="EMBL" id="KAG0688766.1"/>
    </source>
</evidence>
<dbReference type="InterPro" id="IPR031327">
    <property type="entry name" value="MCM"/>
</dbReference>
<organism evidence="23 24">
    <name type="scientific">Pichia californica</name>
    <dbReference type="NCBI Taxonomy" id="460514"/>
    <lineage>
        <taxon>Eukaryota</taxon>
        <taxon>Fungi</taxon>
        <taxon>Dikarya</taxon>
        <taxon>Ascomycota</taxon>
        <taxon>Saccharomycotina</taxon>
        <taxon>Pichiomycetes</taxon>
        <taxon>Pichiales</taxon>
        <taxon>Pichiaceae</taxon>
        <taxon>Pichia</taxon>
    </lineage>
</organism>
<dbReference type="Gene3D" id="3.40.50.300">
    <property type="entry name" value="P-loop containing nucleotide triphosphate hydrolases"/>
    <property type="match status" value="1"/>
</dbReference>
<comment type="subcellular location">
    <subcellularLocation>
        <location evidence="2">Mitochondrion membrane</location>
    </subcellularLocation>
    <subcellularLocation>
        <location evidence="1">Nucleus</location>
    </subcellularLocation>
</comment>
<dbReference type="GO" id="GO:0017116">
    <property type="term" value="F:single-stranded DNA helicase activity"/>
    <property type="evidence" value="ECO:0007669"/>
    <property type="project" value="TreeGrafter"/>
</dbReference>
<evidence type="ECO:0000256" key="12">
    <source>
        <dbReference type="ARBA" id="ARBA00022806"/>
    </source>
</evidence>
<dbReference type="Gene3D" id="2.20.28.10">
    <property type="match status" value="1"/>
</dbReference>
<dbReference type="Pfam" id="PF12253">
    <property type="entry name" value="CAF1A_dimeriz"/>
    <property type="match status" value="1"/>
</dbReference>
<dbReference type="Pfam" id="PF17855">
    <property type="entry name" value="MCM_lid"/>
    <property type="match status" value="1"/>
</dbReference>
<dbReference type="GO" id="GO:0015078">
    <property type="term" value="F:proton transmembrane transporter activity"/>
    <property type="evidence" value="ECO:0007669"/>
    <property type="project" value="InterPro"/>
</dbReference>
<proteinExistence type="inferred from homology"/>
<comment type="similarity">
    <text evidence="4 20">Belongs to the MCM family.</text>
</comment>
<dbReference type="InterPro" id="IPR018525">
    <property type="entry name" value="MCM_CS"/>
</dbReference>
<comment type="similarity">
    <text evidence="3">Belongs to the ATPase g subunit family.</text>
</comment>
<evidence type="ECO:0000256" key="19">
    <source>
        <dbReference type="ARBA" id="ARBA00023310"/>
    </source>
</evidence>
<dbReference type="InterPro" id="IPR012340">
    <property type="entry name" value="NA-bd_OB-fold"/>
</dbReference>
<dbReference type="OrthoDB" id="10251574at2759"/>
<keyword evidence="13 20" id="KW-0067">ATP-binding</keyword>
<evidence type="ECO:0000256" key="11">
    <source>
        <dbReference type="ARBA" id="ARBA00022801"/>
    </source>
</evidence>
<keyword evidence="6" id="KW-0813">Transport</keyword>
<dbReference type="InterPro" id="IPR001208">
    <property type="entry name" value="MCM_dom"/>
</dbReference>
<evidence type="ECO:0000256" key="21">
    <source>
        <dbReference type="SAM" id="MobiDB-lite"/>
    </source>
</evidence>
<evidence type="ECO:0000256" key="3">
    <source>
        <dbReference type="ARBA" id="ARBA00005699"/>
    </source>
</evidence>
<dbReference type="PRINTS" id="PR01657">
    <property type="entry name" value="MCMFAMILY"/>
</dbReference>
<evidence type="ECO:0000256" key="8">
    <source>
        <dbReference type="ARBA" id="ARBA00022705"/>
    </source>
</evidence>
<dbReference type="GO" id="GO:0043596">
    <property type="term" value="C:nuclear replication fork"/>
    <property type="evidence" value="ECO:0007669"/>
    <property type="project" value="UniProtKB-ARBA"/>
</dbReference>
<dbReference type="InterPro" id="IPR027417">
    <property type="entry name" value="P-loop_NTPase"/>
</dbReference>
<dbReference type="InterPro" id="IPR041562">
    <property type="entry name" value="MCM_lid"/>
</dbReference>
<reference evidence="23" key="1">
    <citation type="submission" date="2020-11" db="EMBL/GenBank/DDBJ databases">
        <title>Kefir isolates.</title>
        <authorList>
            <person name="Marcisauskas S."/>
            <person name="Kim Y."/>
            <person name="Blasche S."/>
        </authorList>
    </citation>
    <scope>NUCLEOTIDE SEQUENCE</scope>
    <source>
        <strain evidence="23">Olga-1</strain>
    </source>
</reference>
<feature type="compositionally biased region" description="Acidic residues" evidence="21">
    <location>
        <begin position="495"/>
        <end position="534"/>
    </location>
</feature>
<evidence type="ECO:0000256" key="10">
    <source>
        <dbReference type="ARBA" id="ARBA00022781"/>
    </source>
</evidence>
<dbReference type="InterPro" id="IPR008047">
    <property type="entry name" value="MCM_4"/>
</dbReference>
<evidence type="ECO:0000256" key="9">
    <source>
        <dbReference type="ARBA" id="ARBA00022741"/>
    </source>
</evidence>
<dbReference type="Pfam" id="PF14551">
    <property type="entry name" value="MCM_N"/>
    <property type="match status" value="1"/>
</dbReference>
<evidence type="ECO:0000256" key="6">
    <source>
        <dbReference type="ARBA" id="ARBA00022448"/>
    </source>
</evidence>
<dbReference type="SMART" id="SM00350">
    <property type="entry name" value="MCM"/>
    <property type="match status" value="1"/>
</dbReference>
<dbReference type="InterPro" id="IPR022043">
    <property type="entry name" value="CAF1A_DD"/>
</dbReference>
<keyword evidence="19" id="KW-0066">ATP synthesis</keyword>
<dbReference type="GO" id="GO:0016787">
    <property type="term" value="F:hydrolase activity"/>
    <property type="evidence" value="ECO:0007669"/>
    <property type="project" value="UniProtKB-KW"/>
</dbReference>
<feature type="compositionally biased region" description="Basic and acidic residues" evidence="21">
    <location>
        <begin position="735"/>
        <end position="746"/>
    </location>
</feature>
<keyword evidence="10" id="KW-0375">Hydrogen ion transport</keyword>
<gene>
    <name evidence="23" type="ORF">C6P40_000549</name>
</gene>
<dbReference type="CDD" id="cd17755">
    <property type="entry name" value="MCM4"/>
    <property type="match status" value="1"/>
</dbReference>
<dbReference type="Proteomes" id="UP000697127">
    <property type="component" value="Unassembled WGS sequence"/>
</dbReference>
<dbReference type="FunFam" id="2.20.28.10:FF:000003">
    <property type="entry name" value="DNA helicase"/>
    <property type="match status" value="1"/>
</dbReference>
<name>A0A9P6WKR8_9ASCO</name>
<dbReference type="SUPFAM" id="SSF50249">
    <property type="entry name" value="Nucleic acid-binding proteins"/>
    <property type="match status" value="1"/>
</dbReference>
<dbReference type="GO" id="GO:0045259">
    <property type="term" value="C:proton-transporting ATP synthase complex"/>
    <property type="evidence" value="ECO:0007669"/>
    <property type="project" value="UniProtKB-KW"/>
</dbReference>
<accession>A0A9P6WKR8</accession>
<feature type="compositionally biased region" description="Polar residues" evidence="21">
    <location>
        <begin position="829"/>
        <end position="847"/>
    </location>
</feature>
<evidence type="ECO:0000256" key="20">
    <source>
        <dbReference type="RuleBase" id="RU004070"/>
    </source>
</evidence>
<dbReference type="GO" id="GO:0005524">
    <property type="term" value="F:ATP binding"/>
    <property type="evidence" value="ECO:0007669"/>
    <property type="project" value="UniProtKB-KW"/>
</dbReference>
<dbReference type="EMBL" id="PUHW01000124">
    <property type="protein sequence ID" value="KAG0688766.1"/>
    <property type="molecule type" value="Genomic_DNA"/>
</dbReference>
<evidence type="ECO:0000256" key="5">
    <source>
        <dbReference type="ARBA" id="ARBA00012551"/>
    </source>
</evidence>
<evidence type="ECO:0000256" key="14">
    <source>
        <dbReference type="ARBA" id="ARBA00023065"/>
    </source>
</evidence>
<keyword evidence="15 20" id="KW-0238">DNA-binding</keyword>
<feature type="region of interest" description="Disordered" evidence="21">
    <location>
        <begin position="712"/>
        <end position="941"/>
    </location>
</feature>